<evidence type="ECO:0008006" key="4">
    <source>
        <dbReference type="Google" id="ProtNLM"/>
    </source>
</evidence>
<accession>A0AAD3TP05</accession>
<protein>
    <recommendedName>
        <fullName evidence="4">Senescence domain-containing protein</fullName>
    </recommendedName>
</protein>
<dbReference type="Proteomes" id="UP001222932">
    <property type="component" value="Unassembled WGS sequence"/>
</dbReference>
<reference evidence="2" key="2">
    <citation type="submission" date="2023-06" db="EMBL/GenBank/DDBJ databases">
        <authorList>
            <person name="Kobayashi Y."/>
            <person name="Kayamori A."/>
            <person name="Aoki K."/>
            <person name="Shiwa Y."/>
            <person name="Fujita N."/>
            <person name="Sugita T."/>
            <person name="Iwasaki W."/>
            <person name="Tanaka N."/>
            <person name="Takashima M."/>
        </authorList>
    </citation>
    <scope>NUCLEOTIDE SEQUENCE</scope>
    <source>
        <strain evidence="2">HIS016</strain>
    </source>
</reference>
<dbReference type="EMBL" id="BTCM01000001">
    <property type="protein sequence ID" value="GMK54386.1"/>
    <property type="molecule type" value="Genomic_DNA"/>
</dbReference>
<evidence type="ECO:0000313" key="2">
    <source>
        <dbReference type="EMBL" id="GMK54386.1"/>
    </source>
</evidence>
<comment type="caution">
    <text evidence="2">The sequence shown here is derived from an EMBL/GenBank/DDBJ whole genome shotgun (WGS) entry which is preliminary data.</text>
</comment>
<organism evidence="2 3">
    <name type="scientific">Cutaneotrichosporon spelunceum</name>
    <dbReference type="NCBI Taxonomy" id="1672016"/>
    <lineage>
        <taxon>Eukaryota</taxon>
        <taxon>Fungi</taxon>
        <taxon>Dikarya</taxon>
        <taxon>Basidiomycota</taxon>
        <taxon>Agaricomycotina</taxon>
        <taxon>Tremellomycetes</taxon>
        <taxon>Trichosporonales</taxon>
        <taxon>Trichosporonaceae</taxon>
        <taxon>Cutaneotrichosporon</taxon>
    </lineage>
</organism>
<feature type="compositionally biased region" description="Basic and acidic residues" evidence="1">
    <location>
        <begin position="277"/>
        <end position="296"/>
    </location>
</feature>
<keyword evidence="3" id="KW-1185">Reference proteome</keyword>
<gene>
    <name evidence="2" type="ORF">CspeluHIS016_0109720</name>
</gene>
<sequence length="296" mass="30510">MTSLVSIPGCIALHLPARGAAPVPMANGDLHLTLLPADPPTRKEDVLTLSIGASAFIVAKNSPVQRIQSKNEHPSFVFTPAPPEGGQSIGQVRIDMSDSTSPEAWEKVEDGCHALEAELKAHNAWEEKELFVDDEYETDGPVTGPKVGWGETIASTVMGTASWLVGRLTGATAPESTLPTTAPKEPGMQVPAQAQNMEEQSADFKTQASIAARGIGEAAVQVGGAIGQQARTAVGSMRDQPAAATTESAGTLHVTPAASATAAVLNAPSAPTGPIEEGDKASAEAEKKEDKVPVAA</sequence>
<proteinExistence type="predicted"/>
<feature type="region of interest" description="Disordered" evidence="1">
    <location>
        <begin position="266"/>
        <end position="296"/>
    </location>
</feature>
<name>A0AAD3TP05_9TREE</name>
<reference evidence="2" key="1">
    <citation type="journal article" date="2023" name="BMC Genomics">
        <title>Chromosome-level genome assemblies of Cutaneotrichosporon spp. (Trichosporonales, Basidiomycota) reveal imbalanced evolution between nucleotide sequences and chromosome synteny.</title>
        <authorList>
            <person name="Kobayashi Y."/>
            <person name="Kayamori A."/>
            <person name="Aoki K."/>
            <person name="Shiwa Y."/>
            <person name="Matsutani M."/>
            <person name="Fujita N."/>
            <person name="Sugita T."/>
            <person name="Iwasaki W."/>
            <person name="Tanaka N."/>
            <person name="Takashima M."/>
        </authorList>
    </citation>
    <scope>NUCLEOTIDE SEQUENCE</scope>
    <source>
        <strain evidence="2">HIS016</strain>
    </source>
</reference>
<dbReference type="AlphaFoldDB" id="A0AAD3TP05"/>
<evidence type="ECO:0000313" key="3">
    <source>
        <dbReference type="Proteomes" id="UP001222932"/>
    </source>
</evidence>
<evidence type="ECO:0000256" key="1">
    <source>
        <dbReference type="SAM" id="MobiDB-lite"/>
    </source>
</evidence>